<dbReference type="Gene3D" id="1.20.144.10">
    <property type="entry name" value="Phosphatidic acid phosphatase type 2/haloperoxidase"/>
    <property type="match status" value="1"/>
</dbReference>
<feature type="transmembrane region" description="Helical" evidence="1">
    <location>
        <begin position="251"/>
        <end position="273"/>
    </location>
</feature>
<keyword evidence="1" id="KW-0472">Membrane</keyword>
<organism evidence="4 6">
    <name type="scientific">Archangium gephyra</name>
    <dbReference type="NCBI Taxonomy" id="48"/>
    <lineage>
        <taxon>Bacteria</taxon>
        <taxon>Pseudomonadati</taxon>
        <taxon>Myxococcota</taxon>
        <taxon>Myxococcia</taxon>
        <taxon>Myxococcales</taxon>
        <taxon>Cystobacterineae</taxon>
        <taxon>Archangiaceae</taxon>
        <taxon>Archangium</taxon>
    </lineage>
</organism>
<dbReference type="EMBL" id="QUMU01000002">
    <property type="protein sequence ID" value="REG36208.1"/>
    <property type="molecule type" value="Genomic_DNA"/>
</dbReference>
<keyword evidence="7" id="KW-1185">Reference proteome</keyword>
<feature type="domain" description="Phosphatidic acid phosphatase type 2/haloperoxidase" evidence="3">
    <location>
        <begin position="150"/>
        <end position="270"/>
    </location>
</feature>
<evidence type="ECO:0000313" key="5">
    <source>
        <dbReference type="EMBL" id="REG36208.1"/>
    </source>
</evidence>
<dbReference type="KEGG" id="age:AA314_07152"/>
<reference evidence="4 6" key="1">
    <citation type="submission" date="2015-05" db="EMBL/GenBank/DDBJ databases">
        <title>Genome assembly of Archangium gephyra DSM 2261.</title>
        <authorList>
            <person name="Sharma G."/>
            <person name="Subramanian S."/>
        </authorList>
    </citation>
    <scope>NUCLEOTIDE SEQUENCE [LARGE SCALE GENOMIC DNA]</scope>
    <source>
        <strain evidence="4 6">DSM 2261</strain>
    </source>
</reference>
<dbReference type="Proteomes" id="UP000256345">
    <property type="component" value="Unassembled WGS sequence"/>
</dbReference>
<dbReference type="AlphaFoldDB" id="A0AAC8QE85"/>
<evidence type="ECO:0000313" key="4">
    <source>
        <dbReference type="EMBL" id="AKJ05526.1"/>
    </source>
</evidence>
<dbReference type="Proteomes" id="UP000035579">
    <property type="component" value="Chromosome"/>
</dbReference>
<protein>
    <submittedName>
        <fullName evidence="4">PAP2 family protein</fullName>
    </submittedName>
    <submittedName>
        <fullName evidence="5">PAP2 superfamily protein</fullName>
    </submittedName>
</protein>
<feature type="transmembrane region" description="Helical" evidence="1">
    <location>
        <begin position="227"/>
        <end position="245"/>
    </location>
</feature>
<evidence type="ECO:0000259" key="3">
    <source>
        <dbReference type="SMART" id="SM00014"/>
    </source>
</evidence>
<feature type="chain" id="PRO_5042153986" evidence="2">
    <location>
        <begin position="28"/>
        <end position="306"/>
    </location>
</feature>
<accession>A0AAC8QE85</accession>
<evidence type="ECO:0000256" key="2">
    <source>
        <dbReference type="SAM" id="SignalP"/>
    </source>
</evidence>
<dbReference type="SUPFAM" id="SSF48317">
    <property type="entry name" value="Acid phosphatase/Vanadium-dependent haloperoxidase"/>
    <property type="match status" value="1"/>
</dbReference>
<dbReference type="SMART" id="SM00014">
    <property type="entry name" value="acidPPc"/>
    <property type="match status" value="1"/>
</dbReference>
<dbReference type="EMBL" id="CP011509">
    <property type="protein sequence ID" value="AKJ05526.1"/>
    <property type="molecule type" value="Genomic_DNA"/>
</dbReference>
<evidence type="ECO:0000256" key="1">
    <source>
        <dbReference type="SAM" id="Phobius"/>
    </source>
</evidence>
<name>A0AAC8QE85_9BACT</name>
<dbReference type="InterPro" id="IPR000326">
    <property type="entry name" value="PAP2/HPO"/>
</dbReference>
<gene>
    <name evidence="4" type="ORF">AA314_07152</name>
    <name evidence="5" type="ORF">ATI61_102585</name>
</gene>
<evidence type="ECO:0000313" key="7">
    <source>
        <dbReference type="Proteomes" id="UP000256345"/>
    </source>
</evidence>
<dbReference type="Pfam" id="PF01569">
    <property type="entry name" value="PAP2"/>
    <property type="match status" value="1"/>
</dbReference>
<evidence type="ECO:0000313" key="6">
    <source>
        <dbReference type="Proteomes" id="UP000035579"/>
    </source>
</evidence>
<proteinExistence type="predicted"/>
<reference evidence="5 7" key="2">
    <citation type="submission" date="2018-08" db="EMBL/GenBank/DDBJ databases">
        <title>Genomic Encyclopedia of Archaeal and Bacterial Type Strains, Phase II (KMG-II): from individual species to whole genera.</title>
        <authorList>
            <person name="Goeker M."/>
        </authorList>
    </citation>
    <scope>NUCLEOTIDE SEQUENCE [LARGE SCALE GENOMIC DNA]</scope>
    <source>
        <strain evidence="5 7">DSM 2261</strain>
    </source>
</reference>
<keyword evidence="1" id="KW-1133">Transmembrane helix</keyword>
<feature type="signal peptide" evidence="2">
    <location>
        <begin position="1"/>
        <end position="27"/>
    </location>
</feature>
<keyword evidence="1" id="KW-0812">Transmembrane</keyword>
<keyword evidence="2" id="KW-0732">Signal</keyword>
<dbReference type="InterPro" id="IPR036938">
    <property type="entry name" value="PAP2/HPO_sf"/>
</dbReference>
<sequence>MLGDMPTALCFLALASLVASSPVPSEALPPAARQVSDAPTVQALDFNWTREGVITGVAGVLWISSEAIFKKDLSPKTCRWCDRTVDGTDTLNAVDRWGRGVAADTLEGRERWDLWSNIGGFGVLPVGVLGAQYLLGSGSGAPLQYYAQDAAIIIETTAVAALVNQVVKFSVGRERPFVHALPEDQKGLTKHPTDNNLSFYSGHTNMAFALVTAAGTVSELRGYKNRWLIWAVGLPAAASIGLLRMGADRHYLTDVLVGAAAGTVFGVGMPLLLHGRQEESQARTRAARMSMNVSGGLGGVMFSGQF</sequence>